<dbReference type="EMBL" id="LRXL01000026">
    <property type="protein sequence ID" value="OAB79892.1"/>
    <property type="molecule type" value="Genomic_DNA"/>
</dbReference>
<feature type="region of interest" description="Disordered" evidence="1">
    <location>
        <begin position="41"/>
        <end position="85"/>
    </location>
</feature>
<proteinExistence type="predicted"/>
<organism evidence="3 4">
    <name type="scientific">Cochleicola gelatinilyticus</name>
    <dbReference type="NCBI Taxonomy" id="1763537"/>
    <lineage>
        <taxon>Bacteria</taxon>
        <taxon>Pseudomonadati</taxon>
        <taxon>Bacteroidota</taxon>
        <taxon>Flavobacteriia</taxon>
        <taxon>Flavobacteriales</taxon>
        <taxon>Flavobacteriaceae</taxon>
        <taxon>Cochleicola</taxon>
    </lineage>
</organism>
<keyword evidence="2" id="KW-0732">Signal</keyword>
<evidence type="ECO:0000313" key="4">
    <source>
        <dbReference type="Proteomes" id="UP000077013"/>
    </source>
</evidence>
<sequence>MKLFYVVVSLLISLPLVTSCEADSLEEEQLLDKNIDKEVFQNLKDNPKTQYSSREEDSTDTSDPQRDPDTGDQGNPIDEGHDDDD</sequence>
<evidence type="ECO:0000256" key="1">
    <source>
        <dbReference type="SAM" id="MobiDB-lite"/>
    </source>
</evidence>
<evidence type="ECO:0008006" key="5">
    <source>
        <dbReference type="Google" id="ProtNLM"/>
    </source>
</evidence>
<dbReference type="RefSeq" id="WP_068589954.1">
    <property type="nucleotide sequence ID" value="NZ_LRXL01000026.1"/>
</dbReference>
<name>A0A167IPU0_9FLAO</name>
<evidence type="ECO:0000313" key="3">
    <source>
        <dbReference type="EMBL" id="OAB79892.1"/>
    </source>
</evidence>
<evidence type="ECO:0000256" key="2">
    <source>
        <dbReference type="SAM" id="SignalP"/>
    </source>
</evidence>
<comment type="caution">
    <text evidence="3">The sequence shown here is derived from an EMBL/GenBank/DDBJ whole genome shotgun (WGS) entry which is preliminary data.</text>
</comment>
<reference evidence="3 4" key="1">
    <citation type="submission" date="2016-02" db="EMBL/GenBank/DDBJ databases">
        <title>Ulvibacter sp. LPB0005, isolated from Thais luteostoma.</title>
        <authorList>
            <person name="Shin S.-K."/>
            <person name="Yi H."/>
        </authorList>
    </citation>
    <scope>NUCLEOTIDE SEQUENCE [LARGE SCALE GENOMIC DNA]</scope>
    <source>
        <strain evidence="3 4">LPB0005</strain>
    </source>
</reference>
<feature type="chain" id="PRO_5007888349" description="Secreted protein" evidence="2">
    <location>
        <begin position="23"/>
        <end position="85"/>
    </location>
</feature>
<dbReference type="PROSITE" id="PS51257">
    <property type="entry name" value="PROKAR_LIPOPROTEIN"/>
    <property type="match status" value="1"/>
</dbReference>
<accession>A0A167IPU0</accession>
<dbReference type="AlphaFoldDB" id="A0A167IPU0"/>
<protein>
    <recommendedName>
        <fullName evidence="5">Secreted protein</fullName>
    </recommendedName>
</protein>
<gene>
    <name evidence="3" type="ORF">ULVI_03895</name>
</gene>
<dbReference type="Proteomes" id="UP000077013">
    <property type="component" value="Unassembled WGS sequence"/>
</dbReference>
<dbReference type="STRING" id="1763537.ULVI_03895"/>
<keyword evidence="4" id="KW-1185">Reference proteome</keyword>
<feature type="signal peptide" evidence="2">
    <location>
        <begin position="1"/>
        <end position="22"/>
    </location>
</feature>